<dbReference type="GO" id="GO:0015035">
    <property type="term" value="F:protein-disulfide reductase activity"/>
    <property type="evidence" value="ECO:0007669"/>
    <property type="project" value="UniProtKB-UniRule"/>
</dbReference>
<dbReference type="SUPFAM" id="SSF52833">
    <property type="entry name" value="Thioredoxin-like"/>
    <property type="match status" value="1"/>
</dbReference>
<evidence type="ECO:0000313" key="10">
    <source>
        <dbReference type="Proteomes" id="UP000316304"/>
    </source>
</evidence>
<evidence type="ECO:0000256" key="1">
    <source>
        <dbReference type="ARBA" id="ARBA00008987"/>
    </source>
</evidence>
<evidence type="ECO:0000259" key="8">
    <source>
        <dbReference type="PROSITE" id="PS51352"/>
    </source>
</evidence>
<dbReference type="Proteomes" id="UP000316304">
    <property type="component" value="Unassembled WGS sequence"/>
</dbReference>
<feature type="domain" description="Thioredoxin" evidence="8">
    <location>
        <begin position="29"/>
        <end position="139"/>
    </location>
</feature>
<dbReference type="InterPro" id="IPR013766">
    <property type="entry name" value="Thioredoxin_domain"/>
</dbReference>
<dbReference type="PANTHER" id="PTHR45663:SF11">
    <property type="entry name" value="GEO12009P1"/>
    <property type="match status" value="1"/>
</dbReference>
<keyword evidence="4" id="KW-0249">Electron transport</keyword>
<dbReference type="CDD" id="cd02947">
    <property type="entry name" value="TRX_family"/>
    <property type="match status" value="1"/>
</dbReference>
<comment type="similarity">
    <text evidence="1">Belongs to the thioredoxin family.</text>
</comment>
<dbReference type="OrthoDB" id="9790390at2"/>
<dbReference type="InterPro" id="IPR005746">
    <property type="entry name" value="Thioredoxin"/>
</dbReference>
<evidence type="ECO:0000313" key="9">
    <source>
        <dbReference type="EMBL" id="TWU24338.1"/>
    </source>
</evidence>
<keyword evidence="2" id="KW-0813">Transport</keyword>
<dbReference type="GO" id="GO:0045454">
    <property type="term" value="P:cell redox homeostasis"/>
    <property type="evidence" value="ECO:0007669"/>
    <property type="project" value="TreeGrafter"/>
</dbReference>
<keyword evidence="6" id="KW-0676">Redox-active center</keyword>
<dbReference type="RefSeq" id="WP_146594531.1">
    <property type="nucleotide sequence ID" value="NZ_SJPT01000003.1"/>
</dbReference>
<accession>A0A5C6CIQ0</accession>
<sequence length="139" mass="15065">MNLVCSKCAAVNRVPESKTHDKPVCGKCKQPLLPTQPVDLSEDQFAKFIARTDVPVLVDFWAPWCGPCRMMAPDFAKAAETLSPRIILAKLNTEAAPQTASRFSISGIPTMILFKAGAEVARQSGAIDMQQIVAFASRS</sequence>
<dbReference type="NCBIfam" id="NF008229">
    <property type="entry name" value="PRK10996.1"/>
    <property type="match status" value="1"/>
</dbReference>
<dbReference type="InterPro" id="IPR049299">
    <property type="entry name" value="Thio2_N"/>
</dbReference>
<evidence type="ECO:0000256" key="6">
    <source>
        <dbReference type="ARBA" id="ARBA00023284"/>
    </source>
</evidence>
<gene>
    <name evidence="9" type="primary">trxC</name>
    <name evidence="9" type="ORF">Pla52o_22650</name>
</gene>
<proteinExistence type="inferred from homology"/>
<dbReference type="Gene3D" id="3.40.30.10">
    <property type="entry name" value="Glutaredoxin"/>
    <property type="match status" value="1"/>
</dbReference>
<dbReference type="PROSITE" id="PS00194">
    <property type="entry name" value="THIOREDOXIN_1"/>
    <property type="match status" value="1"/>
</dbReference>
<organism evidence="9 10">
    <name type="scientific">Novipirellula galeiformis</name>
    <dbReference type="NCBI Taxonomy" id="2528004"/>
    <lineage>
        <taxon>Bacteria</taxon>
        <taxon>Pseudomonadati</taxon>
        <taxon>Planctomycetota</taxon>
        <taxon>Planctomycetia</taxon>
        <taxon>Pirellulales</taxon>
        <taxon>Pirellulaceae</taxon>
        <taxon>Novipirellula</taxon>
    </lineage>
</organism>
<keyword evidence="3" id="KW-0479">Metal-binding</keyword>
<dbReference type="PANTHER" id="PTHR45663">
    <property type="entry name" value="GEO12009P1"/>
    <property type="match status" value="1"/>
</dbReference>
<evidence type="ECO:0000256" key="7">
    <source>
        <dbReference type="NCBIfam" id="TIGR01068"/>
    </source>
</evidence>
<evidence type="ECO:0000256" key="5">
    <source>
        <dbReference type="ARBA" id="ARBA00023157"/>
    </source>
</evidence>
<evidence type="ECO:0000256" key="2">
    <source>
        <dbReference type="ARBA" id="ARBA00022448"/>
    </source>
</evidence>
<dbReference type="GO" id="GO:0046872">
    <property type="term" value="F:metal ion binding"/>
    <property type="evidence" value="ECO:0007669"/>
    <property type="project" value="UniProtKB-KW"/>
</dbReference>
<keyword evidence="9" id="KW-0560">Oxidoreductase</keyword>
<name>A0A5C6CIQ0_9BACT</name>
<reference evidence="9 10" key="1">
    <citation type="submission" date="2019-02" db="EMBL/GenBank/DDBJ databases">
        <title>Deep-cultivation of Planctomycetes and their phenomic and genomic characterization uncovers novel biology.</title>
        <authorList>
            <person name="Wiegand S."/>
            <person name="Jogler M."/>
            <person name="Boedeker C."/>
            <person name="Pinto D."/>
            <person name="Vollmers J."/>
            <person name="Rivas-Marin E."/>
            <person name="Kohn T."/>
            <person name="Peeters S.H."/>
            <person name="Heuer A."/>
            <person name="Rast P."/>
            <person name="Oberbeckmann S."/>
            <person name="Bunk B."/>
            <person name="Jeske O."/>
            <person name="Meyerdierks A."/>
            <person name="Storesund J.E."/>
            <person name="Kallscheuer N."/>
            <person name="Luecker S."/>
            <person name="Lage O.M."/>
            <person name="Pohl T."/>
            <person name="Merkel B.J."/>
            <person name="Hornburger P."/>
            <person name="Mueller R.-W."/>
            <person name="Bruemmer F."/>
            <person name="Labrenz M."/>
            <person name="Spormann A.M."/>
            <person name="Op Den Camp H."/>
            <person name="Overmann J."/>
            <person name="Amann R."/>
            <person name="Jetten M.S.M."/>
            <person name="Mascher T."/>
            <person name="Medema M.H."/>
            <person name="Devos D.P."/>
            <person name="Kaster A.-K."/>
            <person name="Ovreas L."/>
            <person name="Rohde M."/>
            <person name="Galperin M.Y."/>
            <person name="Jogler C."/>
        </authorList>
    </citation>
    <scope>NUCLEOTIDE SEQUENCE [LARGE SCALE GENOMIC DNA]</scope>
    <source>
        <strain evidence="9 10">Pla52o</strain>
    </source>
</reference>
<dbReference type="FunFam" id="3.40.30.10:FF:000001">
    <property type="entry name" value="Thioredoxin"/>
    <property type="match status" value="1"/>
</dbReference>
<dbReference type="PROSITE" id="PS51352">
    <property type="entry name" value="THIOREDOXIN_2"/>
    <property type="match status" value="1"/>
</dbReference>
<dbReference type="Gene3D" id="2.30.30.380">
    <property type="entry name" value="Zn-finger domain of Sec23/24"/>
    <property type="match status" value="1"/>
</dbReference>
<dbReference type="AlphaFoldDB" id="A0A5C6CIQ0"/>
<dbReference type="PRINTS" id="PR00421">
    <property type="entry name" value="THIOREDOXIN"/>
</dbReference>
<evidence type="ECO:0000256" key="3">
    <source>
        <dbReference type="ARBA" id="ARBA00022723"/>
    </source>
</evidence>
<dbReference type="Pfam" id="PF00085">
    <property type="entry name" value="Thioredoxin"/>
    <property type="match status" value="1"/>
</dbReference>
<dbReference type="EMBL" id="SJPT01000003">
    <property type="protein sequence ID" value="TWU24338.1"/>
    <property type="molecule type" value="Genomic_DNA"/>
</dbReference>
<evidence type="ECO:0000256" key="4">
    <source>
        <dbReference type="ARBA" id="ARBA00022982"/>
    </source>
</evidence>
<protein>
    <recommendedName>
        <fullName evidence="7">Thioredoxin</fullName>
    </recommendedName>
</protein>
<keyword evidence="10" id="KW-1185">Reference proteome</keyword>
<keyword evidence="5" id="KW-1015">Disulfide bond</keyword>
<dbReference type="GO" id="GO:0005829">
    <property type="term" value="C:cytosol"/>
    <property type="evidence" value="ECO:0007669"/>
    <property type="project" value="TreeGrafter"/>
</dbReference>
<dbReference type="NCBIfam" id="TIGR01068">
    <property type="entry name" value="thioredoxin"/>
    <property type="match status" value="1"/>
</dbReference>
<comment type="caution">
    <text evidence="9">The sequence shown here is derived from an EMBL/GenBank/DDBJ whole genome shotgun (WGS) entry which is preliminary data.</text>
</comment>
<dbReference type="InterPro" id="IPR017937">
    <property type="entry name" value="Thioredoxin_CS"/>
</dbReference>
<dbReference type="Pfam" id="PF21352">
    <property type="entry name" value="Zn_ribbon_Thio2"/>
    <property type="match status" value="1"/>
</dbReference>
<dbReference type="InterPro" id="IPR036249">
    <property type="entry name" value="Thioredoxin-like_sf"/>
</dbReference>